<reference evidence="1" key="1">
    <citation type="journal article" date="2014" name="Int. J. Syst. Evol. Microbiol.">
        <title>Complete genome sequence of Corynebacterium casei LMG S-19264T (=DSM 44701T), isolated from a smear-ripened cheese.</title>
        <authorList>
            <consortium name="US DOE Joint Genome Institute (JGI-PGF)"/>
            <person name="Walter F."/>
            <person name="Albersmeier A."/>
            <person name="Kalinowski J."/>
            <person name="Ruckert C."/>
        </authorList>
    </citation>
    <scope>NUCLEOTIDE SEQUENCE</scope>
    <source>
        <strain evidence="1">JCM 4386</strain>
    </source>
</reference>
<evidence type="ECO:0000313" key="1">
    <source>
        <dbReference type="EMBL" id="GGR84275.1"/>
    </source>
</evidence>
<protein>
    <submittedName>
        <fullName evidence="1">Uncharacterized protein</fullName>
    </submittedName>
</protein>
<keyword evidence="2" id="KW-1185">Reference proteome</keyword>
<dbReference type="EMBL" id="BMTL01000008">
    <property type="protein sequence ID" value="GGR84275.1"/>
    <property type="molecule type" value="Genomic_DNA"/>
</dbReference>
<name>A0A918L2Y0_9ACTN</name>
<dbReference type="AlphaFoldDB" id="A0A918L2Y0"/>
<dbReference type="RefSeq" id="WP_190149219.1">
    <property type="nucleotide sequence ID" value="NZ_BMTL01000008.1"/>
</dbReference>
<gene>
    <name evidence="1" type="ORF">GCM10010269_24290</name>
</gene>
<evidence type="ECO:0000313" key="2">
    <source>
        <dbReference type="Proteomes" id="UP000606194"/>
    </source>
</evidence>
<organism evidence="1 2">
    <name type="scientific">Streptomyces humidus</name>
    <dbReference type="NCBI Taxonomy" id="52259"/>
    <lineage>
        <taxon>Bacteria</taxon>
        <taxon>Bacillati</taxon>
        <taxon>Actinomycetota</taxon>
        <taxon>Actinomycetes</taxon>
        <taxon>Kitasatosporales</taxon>
        <taxon>Streptomycetaceae</taxon>
        <taxon>Streptomyces</taxon>
    </lineage>
</organism>
<accession>A0A918L2Y0</accession>
<reference evidence="1" key="2">
    <citation type="submission" date="2020-09" db="EMBL/GenBank/DDBJ databases">
        <authorList>
            <person name="Sun Q."/>
            <person name="Ohkuma M."/>
        </authorList>
    </citation>
    <scope>NUCLEOTIDE SEQUENCE</scope>
    <source>
        <strain evidence="1">JCM 4386</strain>
    </source>
</reference>
<proteinExistence type="predicted"/>
<comment type="caution">
    <text evidence="1">The sequence shown here is derived from an EMBL/GenBank/DDBJ whole genome shotgun (WGS) entry which is preliminary data.</text>
</comment>
<sequence length="76" mass="7985">MESRIVSIVAHVNATHACSAHGAGAGCAPLIADVVLCDAGSDHVEWAVCARWLRENSDARAWLRTHPVEAAGLDPV</sequence>
<dbReference type="Proteomes" id="UP000606194">
    <property type="component" value="Unassembled WGS sequence"/>
</dbReference>
<dbReference type="PROSITE" id="PS51257">
    <property type="entry name" value="PROKAR_LIPOPROTEIN"/>
    <property type="match status" value="1"/>
</dbReference>